<dbReference type="Proteomes" id="UP001454036">
    <property type="component" value="Unassembled WGS sequence"/>
</dbReference>
<name>A0AAV3R946_LITER</name>
<feature type="compositionally biased region" description="Polar residues" evidence="1">
    <location>
        <begin position="185"/>
        <end position="202"/>
    </location>
</feature>
<dbReference type="PANTHER" id="PTHR31446:SF2">
    <property type="entry name" value="ACID PHOSPHATASE_VANADIUM-DEPENDENT HALOPEROXIDASE-RELATED PROTEIN"/>
    <property type="match status" value="1"/>
</dbReference>
<evidence type="ECO:0000313" key="3">
    <source>
        <dbReference type="Proteomes" id="UP001454036"/>
    </source>
</evidence>
<dbReference type="EMBL" id="BAABME010008137">
    <property type="protein sequence ID" value="GAA0172463.1"/>
    <property type="molecule type" value="Genomic_DNA"/>
</dbReference>
<accession>A0AAV3R946</accession>
<protein>
    <recommendedName>
        <fullName evidence="4">Acid phosphatase/vanadium-dependent haloperoxidase-related protein</fullName>
    </recommendedName>
</protein>
<gene>
    <name evidence="2" type="ORF">LIER_26286</name>
</gene>
<organism evidence="2 3">
    <name type="scientific">Lithospermum erythrorhizon</name>
    <name type="common">Purple gromwell</name>
    <name type="synonym">Lithospermum officinale var. erythrorhizon</name>
    <dbReference type="NCBI Taxonomy" id="34254"/>
    <lineage>
        <taxon>Eukaryota</taxon>
        <taxon>Viridiplantae</taxon>
        <taxon>Streptophyta</taxon>
        <taxon>Embryophyta</taxon>
        <taxon>Tracheophyta</taxon>
        <taxon>Spermatophyta</taxon>
        <taxon>Magnoliopsida</taxon>
        <taxon>eudicotyledons</taxon>
        <taxon>Gunneridae</taxon>
        <taxon>Pentapetalae</taxon>
        <taxon>asterids</taxon>
        <taxon>lamiids</taxon>
        <taxon>Boraginales</taxon>
        <taxon>Boraginaceae</taxon>
        <taxon>Boraginoideae</taxon>
        <taxon>Lithospermeae</taxon>
        <taxon>Lithospermum</taxon>
    </lineage>
</organism>
<keyword evidence="3" id="KW-1185">Reference proteome</keyword>
<dbReference type="CDD" id="cd01610">
    <property type="entry name" value="PAP2_like"/>
    <property type="match status" value="1"/>
</dbReference>
<dbReference type="Pfam" id="PF02681">
    <property type="entry name" value="DUF212"/>
    <property type="match status" value="1"/>
</dbReference>
<feature type="region of interest" description="Disordered" evidence="1">
    <location>
        <begin position="185"/>
        <end position="211"/>
    </location>
</feature>
<evidence type="ECO:0000313" key="2">
    <source>
        <dbReference type="EMBL" id="GAA0172463.1"/>
    </source>
</evidence>
<dbReference type="PANTHER" id="PTHR31446">
    <property type="entry name" value="ACID PHOSPHATASE/VANADIUM-DEPENDENT HALOPEROXIDASE-RELATED PROTEIN"/>
    <property type="match status" value="1"/>
</dbReference>
<evidence type="ECO:0000256" key="1">
    <source>
        <dbReference type="SAM" id="MobiDB-lite"/>
    </source>
</evidence>
<sequence length="281" mass="30645">MSTMFLDSFSSRMILQIHCPINVVQFPIASVSSNRGDHLFVESRKIPRRRRACSSFRHSCFPKAAHVVVGIQDVIHVFQNRVLIAAVVSAAVGQLMKPFASTVLYKKEFDFMVALQSGGFPSTHSSTVIAAATCLGLERGFGDSIFGLAVVYAGLVMYDAQGVRREVGIHAKTLNMALLDTQFDSASSSKEPNDFSNISPPKSRSDRNTSDLEVDGFQRKQIKDALLLEAETVPEIASRVEEVPKDVYTSSPLKESIGHTELEVIAGAFLGFFTGLAVSII</sequence>
<reference evidence="2 3" key="1">
    <citation type="submission" date="2024-01" db="EMBL/GenBank/DDBJ databases">
        <title>The complete chloroplast genome sequence of Lithospermum erythrorhizon: insights into the phylogenetic relationship among Boraginaceae species and the maternal lineages of purple gromwells.</title>
        <authorList>
            <person name="Okada T."/>
            <person name="Watanabe K."/>
        </authorList>
    </citation>
    <scope>NUCLEOTIDE SEQUENCE [LARGE SCALE GENOMIC DNA]</scope>
</reference>
<dbReference type="InterPro" id="IPR003832">
    <property type="entry name" value="DUF212"/>
</dbReference>
<proteinExistence type="predicted"/>
<dbReference type="AlphaFoldDB" id="A0AAV3R946"/>
<comment type="caution">
    <text evidence="2">The sequence shown here is derived from an EMBL/GenBank/DDBJ whole genome shotgun (WGS) entry which is preliminary data.</text>
</comment>
<evidence type="ECO:0008006" key="4">
    <source>
        <dbReference type="Google" id="ProtNLM"/>
    </source>
</evidence>